<evidence type="ECO:0000256" key="2">
    <source>
        <dbReference type="ARBA" id="ARBA00007998"/>
    </source>
</evidence>
<dbReference type="Pfam" id="PF03845">
    <property type="entry name" value="Spore_permease"/>
    <property type="match status" value="1"/>
</dbReference>
<protein>
    <submittedName>
        <fullName evidence="9">Endospore germination permease</fullName>
    </submittedName>
</protein>
<evidence type="ECO:0000256" key="4">
    <source>
        <dbReference type="ARBA" id="ARBA00022544"/>
    </source>
</evidence>
<keyword evidence="3" id="KW-0813">Transport</keyword>
<comment type="similarity">
    <text evidence="2">Belongs to the amino acid-polyamine-organocation (APC) superfamily. Spore germination protein (SGP) (TC 2.A.3.9) family.</text>
</comment>
<reference evidence="9" key="1">
    <citation type="submission" date="2022-12" db="EMBL/GenBank/DDBJ databases">
        <title>Draft genome sequence of the thermophilic strain Brevibacillus thermoruber HT42, isolated from Los Humeros, Puebla, Mexico, with biotechnological potential.</title>
        <authorList>
            <person name="Lara Sanchez J."/>
            <person name="Solis Palacios R."/>
            <person name="Bustos Baena A.S."/>
            <person name="Ruz Baez A.E."/>
            <person name="Espinosa Luna G."/>
            <person name="Oliart Ros R.M."/>
        </authorList>
    </citation>
    <scope>NUCLEOTIDE SEQUENCE</scope>
    <source>
        <strain evidence="9">HT42</strain>
    </source>
</reference>
<gene>
    <name evidence="9" type="ORF">O3V59_03625</name>
</gene>
<keyword evidence="4" id="KW-0309">Germination</keyword>
<name>A0A9X3TN95_9BACL</name>
<dbReference type="RefSeq" id="WP_271139515.1">
    <property type="nucleotide sequence ID" value="NZ_JAPYYP010000003.1"/>
</dbReference>
<keyword evidence="7 8" id="KW-0472">Membrane</keyword>
<organism evidence="9 10">
    <name type="scientific">Brevibacillus thermoruber</name>
    <dbReference type="NCBI Taxonomy" id="33942"/>
    <lineage>
        <taxon>Bacteria</taxon>
        <taxon>Bacillati</taxon>
        <taxon>Bacillota</taxon>
        <taxon>Bacilli</taxon>
        <taxon>Bacillales</taxon>
        <taxon>Paenibacillaceae</taxon>
        <taxon>Brevibacillus</taxon>
    </lineage>
</organism>
<evidence type="ECO:0000256" key="8">
    <source>
        <dbReference type="SAM" id="Phobius"/>
    </source>
</evidence>
<feature type="transmembrane region" description="Helical" evidence="8">
    <location>
        <begin position="273"/>
        <end position="298"/>
    </location>
</feature>
<feature type="transmembrane region" description="Helical" evidence="8">
    <location>
        <begin position="338"/>
        <end position="359"/>
    </location>
</feature>
<evidence type="ECO:0000256" key="7">
    <source>
        <dbReference type="ARBA" id="ARBA00023136"/>
    </source>
</evidence>
<dbReference type="GO" id="GO:0016020">
    <property type="term" value="C:membrane"/>
    <property type="evidence" value="ECO:0007669"/>
    <property type="project" value="UniProtKB-SubCell"/>
</dbReference>
<dbReference type="PANTHER" id="PTHR34975">
    <property type="entry name" value="SPORE GERMINATION PROTEIN A2"/>
    <property type="match status" value="1"/>
</dbReference>
<comment type="subcellular location">
    <subcellularLocation>
        <location evidence="1">Membrane</location>
        <topology evidence="1">Multi-pass membrane protein</topology>
    </subcellularLocation>
</comment>
<feature type="transmembrane region" description="Helical" evidence="8">
    <location>
        <begin position="310"/>
        <end position="332"/>
    </location>
</feature>
<evidence type="ECO:0000256" key="3">
    <source>
        <dbReference type="ARBA" id="ARBA00022448"/>
    </source>
</evidence>
<evidence type="ECO:0000313" key="9">
    <source>
        <dbReference type="EMBL" id="MDA5107439.1"/>
    </source>
</evidence>
<evidence type="ECO:0000313" key="10">
    <source>
        <dbReference type="Proteomes" id="UP001151071"/>
    </source>
</evidence>
<dbReference type="Gene3D" id="1.20.1740.10">
    <property type="entry name" value="Amino acid/polyamine transporter I"/>
    <property type="match status" value="1"/>
</dbReference>
<evidence type="ECO:0000256" key="5">
    <source>
        <dbReference type="ARBA" id="ARBA00022692"/>
    </source>
</evidence>
<keyword evidence="6 8" id="KW-1133">Transmembrane helix</keyword>
<keyword evidence="10" id="KW-1185">Reference proteome</keyword>
<proteinExistence type="inferred from homology"/>
<dbReference type="PANTHER" id="PTHR34975:SF2">
    <property type="entry name" value="SPORE GERMINATION PROTEIN A2"/>
    <property type="match status" value="1"/>
</dbReference>
<feature type="transmembrane region" description="Helical" evidence="8">
    <location>
        <begin position="222"/>
        <end position="242"/>
    </location>
</feature>
<feature type="transmembrane region" description="Helical" evidence="8">
    <location>
        <begin position="190"/>
        <end position="210"/>
    </location>
</feature>
<sequence length="376" mass="42538">MQGLEQRPAISPTQLVMFEFGVFVGVGFLIMPRGAMEKAREDAWLTVILAGLCAIASLWVINRVARTFPHETVFDYNPKLFGTIIGSLLNVAWGLYYLFFTVTGIRVMAEVVREEMLPFTPVEVNIAAMLLVLVYPAWNGLMPIIRMFESGLPVTLLLIVMFFLLAYLRADWTELRIPFQDGIRPVISALPQTIYSFLGFEVLFLYYPFVTRKEKAFVSTSIAIAAGGMFYAFLVLGTLVTLGPDVTITQTFPVVTMAKTIELVRQFVERAELLLIILWLPLAYTTHLGFFFSSAFSFHRTFPRLALRWWMVLLLPLVFVLSLIPDNLIAMLKWSDKVGLVGLFFTVPYPLIMLVCIVVRRKLGHLSSPRKDGDVT</sequence>
<comment type="caution">
    <text evidence="9">The sequence shown here is derived from an EMBL/GenBank/DDBJ whole genome shotgun (WGS) entry which is preliminary data.</text>
</comment>
<feature type="transmembrane region" description="Helical" evidence="8">
    <location>
        <begin position="43"/>
        <end position="61"/>
    </location>
</feature>
<evidence type="ECO:0000256" key="6">
    <source>
        <dbReference type="ARBA" id="ARBA00022989"/>
    </source>
</evidence>
<dbReference type="GO" id="GO:0009847">
    <property type="term" value="P:spore germination"/>
    <property type="evidence" value="ECO:0007669"/>
    <property type="project" value="InterPro"/>
</dbReference>
<dbReference type="Proteomes" id="UP001151071">
    <property type="component" value="Unassembled WGS sequence"/>
</dbReference>
<dbReference type="AlphaFoldDB" id="A0A9X3TN95"/>
<accession>A0A9X3TN95</accession>
<dbReference type="NCBIfam" id="TIGR00912">
    <property type="entry name" value="2A0309"/>
    <property type="match status" value="1"/>
</dbReference>
<feature type="transmembrane region" description="Helical" evidence="8">
    <location>
        <begin position="12"/>
        <end position="31"/>
    </location>
</feature>
<feature type="transmembrane region" description="Helical" evidence="8">
    <location>
        <begin position="150"/>
        <end position="170"/>
    </location>
</feature>
<evidence type="ECO:0000256" key="1">
    <source>
        <dbReference type="ARBA" id="ARBA00004141"/>
    </source>
</evidence>
<feature type="transmembrane region" description="Helical" evidence="8">
    <location>
        <begin position="81"/>
        <end position="99"/>
    </location>
</feature>
<keyword evidence="5 8" id="KW-0812">Transmembrane</keyword>
<dbReference type="InterPro" id="IPR004761">
    <property type="entry name" value="Spore_GerAB"/>
</dbReference>
<dbReference type="EMBL" id="JAPYYP010000003">
    <property type="protein sequence ID" value="MDA5107439.1"/>
    <property type="molecule type" value="Genomic_DNA"/>
</dbReference>